<dbReference type="Proteomes" id="UP001152320">
    <property type="component" value="Unassembled WGS sequence"/>
</dbReference>
<protein>
    <submittedName>
        <fullName evidence="1">Uncharacterized protein</fullName>
    </submittedName>
</protein>
<name>A0A9Q1BA07_HOLLE</name>
<dbReference type="AlphaFoldDB" id="A0A9Q1BA07"/>
<evidence type="ECO:0000313" key="2">
    <source>
        <dbReference type="Proteomes" id="UP001152320"/>
    </source>
</evidence>
<accession>A0A9Q1BA07</accession>
<comment type="caution">
    <text evidence="1">The sequence shown here is derived from an EMBL/GenBank/DDBJ whole genome shotgun (WGS) entry which is preliminary data.</text>
</comment>
<keyword evidence="2" id="KW-1185">Reference proteome</keyword>
<dbReference type="EMBL" id="JAIZAY010000116">
    <property type="protein sequence ID" value="KAJ8018995.1"/>
    <property type="molecule type" value="Genomic_DNA"/>
</dbReference>
<gene>
    <name evidence="1" type="ORF">HOLleu_42685</name>
</gene>
<proteinExistence type="predicted"/>
<organism evidence="1 2">
    <name type="scientific">Holothuria leucospilota</name>
    <name type="common">Black long sea cucumber</name>
    <name type="synonym">Mertensiothuria leucospilota</name>
    <dbReference type="NCBI Taxonomy" id="206669"/>
    <lineage>
        <taxon>Eukaryota</taxon>
        <taxon>Metazoa</taxon>
        <taxon>Echinodermata</taxon>
        <taxon>Eleutherozoa</taxon>
        <taxon>Echinozoa</taxon>
        <taxon>Holothuroidea</taxon>
        <taxon>Aspidochirotacea</taxon>
        <taxon>Aspidochirotida</taxon>
        <taxon>Holothuriidae</taxon>
        <taxon>Holothuria</taxon>
    </lineage>
</organism>
<evidence type="ECO:0000313" key="1">
    <source>
        <dbReference type="EMBL" id="KAJ8018995.1"/>
    </source>
</evidence>
<sequence>MSSLDLDESCTTFLVESSMRGWVCACTINYAEVGTQGGIPELFCMFESKNATVDGRKEAVMVFAS</sequence>
<reference evidence="1" key="1">
    <citation type="submission" date="2021-10" db="EMBL/GenBank/DDBJ databases">
        <title>Tropical sea cucumber genome reveals ecological adaptation and Cuvierian tubules defense mechanism.</title>
        <authorList>
            <person name="Chen T."/>
        </authorList>
    </citation>
    <scope>NUCLEOTIDE SEQUENCE</scope>
    <source>
        <strain evidence="1">Nanhai2018</strain>
        <tissue evidence="1">Muscle</tissue>
    </source>
</reference>